<dbReference type="GO" id="GO:0008270">
    <property type="term" value="F:zinc ion binding"/>
    <property type="evidence" value="ECO:0007669"/>
    <property type="project" value="UniProtKB-KW"/>
</dbReference>
<evidence type="ECO:0000313" key="4">
    <source>
        <dbReference type="Proteomes" id="UP000267821"/>
    </source>
</evidence>
<dbReference type="PROSITE" id="PS50157">
    <property type="entry name" value="ZINC_FINGER_C2H2_2"/>
    <property type="match status" value="1"/>
</dbReference>
<evidence type="ECO:0000259" key="2">
    <source>
        <dbReference type="PROSITE" id="PS50157"/>
    </source>
</evidence>
<accession>A0A3N4LUY0</accession>
<dbReference type="EMBL" id="ML121556">
    <property type="protein sequence ID" value="RPB21825.1"/>
    <property type="molecule type" value="Genomic_DNA"/>
</dbReference>
<evidence type="ECO:0000256" key="1">
    <source>
        <dbReference type="PROSITE-ProRule" id="PRU00042"/>
    </source>
</evidence>
<dbReference type="PROSITE" id="PS00028">
    <property type="entry name" value="ZINC_FINGER_C2H2_1"/>
    <property type="match status" value="1"/>
</dbReference>
<protein>
    <recommendedName>
        <fullName evidence="2">C2H2-type domain-containing protein</fullName>
    </recommendedName>
</protein>
<name>A0A3N4LUY0_9PEZI</name>
<dbReference type="SUPFAM" id="SSF57667">
    <property type="entry name" value="beta-beta-alpha zinc fingers"/>
    <property type="match status" value="1"/>
</dbReference>
<dbReference type="AlphaFoldDB" id="A0A3N4LUY0"/>
<keyword evidence="1" id="KW-0862">Zinc</keyword>
<dbReference type="SMART" id="SM00355">
    <property type="entry name" value="ZnF_C2H2"/>
    <property type="match status" value="1"/>
</dbReference>
<proteinExistence type="predicted"/>
<dbReference type="InParanoid" id="A0A3N4LUY0"/>
<keyword evidence="1" id="KW-0479">Metal-binding</keyword>
<dbReference type="Proteomes" id="UP000267821">
    <property type="component" value="Unassembled WGS sequence"/>
</dbReference>
<organism evidence="3 4">
    <name type="scientific">Terfezia boudieri ATCC MYA-4762</name>
    <dbReference type="NCBI Taxonomy" id="1051890"/>
    <lineage>
        <taxon>Eukaryota</taxon>
        <taxon>Fungi</taxon>
        <taxon>Dikarya</taxon>
        <taxon>Ascomycota</taxon>
        <taxon>Pezizomycotina</taxon>
        <taxon>Pezizomycetes</taxon>
        <taxon>Pezizales</taxon>
        <taxon>Pezizaceae</taxon>
        <taxon>Terfezia</taxon>
    </lineage>
</organism>
<sequence>MRRPRPANPSEPHDPLVRLEFHSWLANNQEHSNRFRISPNRLQMLHRFVLNPGQPSHSVKERKMKHVAKVIQPIQFRYRLLRLADPPRHPTEREVVSQEDIFQIIWSLHCELGHAGKNKMFPLIGDRYYGITREEVMWVLRRCHICVPNRVKSVTCGCSVQHTCHTKESLSGQRDDGEVLQEEVANSSGDDINYTTRSVSTELIDASGNSDRIKKAGNEKIKPIGPAAGERYESPTLSCESISDWETRLQTGNLTVEPKERMESHRGTAARKRPASPSEMDLELYYTCDVCGKEYPTRPKLTWHRKIHGMTGEAVEWSAWK</sequence>
<keyword evidence="1" id="KW-0863">Zinc-finger</keyword>
<evidence type="ECO:0000313" key="3">
    <source>
        <dbReference type="EMBL" id="RPB21825.1"/>
    </source>
</evidence>
<dbReference type="InterPro" id="IPR036236">
    <property type="entry name" value="Znf_C2H2_sf"/>
</dbReference>
<gene>
    <name evidence="3" type="ORF">L211DRAFT_407449</name>
</gene>
<dbReference type="OrthoDB" id="5424258at2759"/>
<dbReference type="Pfam" id="PF17921">
    <property type="entry name" value="Integrase_H2C2"/>
    <property type="match status" value="1"/>
</dbReference>
<dbReference type="InterPro" id="IPR041588">
    <property type="entry name" value="Integrase_H2C2"/>
</dbReference>
<dbReference type="InterPro" id="IPR013087">
    <property type="entry name" value="Znf_C2H2_type"/>
</dbReference>
<reference evidence="3 4" key="1">
    <citation type="journal article" date="2018" name="Nat. Ecol. Evol.">
        <title>Pezizomycetes genomes reveal the molecular basis of ectomycorrhizal truffle lifestyle.</title>
        <authorList>
            <person name="Murat C."/>
            <person name="Payen T."/>
            <person name="Noel B."/>
            <person name="Kuo A."/>
            <person name="Morin E."/>
            <person name="Chen J."/>
            <person name="Kohler A."/>
            <person name="Krizsan K."/>
            <person name="Balestrini R."/>
            <person name="Da Silva C."/>
            <person name="Montanini B."/>
            <person name="Hainaut M."/>
            <person name="Levati E."/>
            <person name="Barry K.W."/>
            <person name="Belfiori B."/>
            <person name="Cichocki N."/>
            <person name="Clum A."/>
            <person name="Dockter R.B."/>
            <person name="Fauchery L."/>
            <person name="Guy J."/>
            <person name="Iotti M."/>
            <person name="Le Tacon F."/>
            <person name="Lindquist E.A."/>
            <person name="Lipzen A."/>
            <person name="Malagnac F."/>
            <person name="Mello A."/>
            <person name="Molinier V."/>
            <person name="Miyauchi S."/>
            <person name="Poulain J."/>
            <person name="Riccioni C."/>
            <person name="Rubini A."/>
            <person name="Sitrit Y."/>
            <person name="Splivallo R."/>
            <person name="Traeger S."/>
            <person name="Wang M."/>
            <person name="Zifcakova L."/>
            <person name="Wipf D."/>
            <person name="Zambonelli A."/>
            <person name="Paolocci F."/>
            <person name="Nowrousian M."/>
            <person name="Ottonello S."/>
            <person name="Baldrian P."/>
            <person name="Spatafora J.W."/>
            <person name="Henrissat B."/>
            <person name="Nagy L.G."/>
            <person name="Aury J.M."/>
            <person name="Wincker P."/>
            <person name="Grigoriev I.V."/>
            <person name="Bonfante P."/>
            <person name="Martin F.M."/>
        </authorList>
    </citation>
    <scope>NUCLEOTIDE SEQUENCE [LARGE SCALE GENOMIC DNA]</scope>
    <source>
        <strain evidence="3 4">ATCC MYA-4762</strain>
    </source>
</reference>
<keyword evidence="4" id="KW-1185">Reference proteome</keyword>
<feature type="domain" description="C2H2-type" evidence="2">
    <location>
        <begin position="286"/>
        <end position="308"/>
    </location>
</feature>